<proteinExistence type="predicted"/>
<protein>
    <submittedName>
        <fullName evidence="2">Uncharacterized protein</fullName>
    </submittedName>
</protein>
<reference evidence="3" key="1">
    <citation type="journal article" date="2022" name="Int. J. Syst. Evol. Microbiol.">
        <title>Anaeromyxobacter oryzae sp. nov., Anaeromyxobacter diazotrophicus sp. nov. and Anaeromyxobacter paludicola sp. nov., isolated from paddy soils.</title>
        <authorList>
            <person name="Itoh H."/>
            <person name="Xu Z."/>
            <person name="Mise K."/>
            <person name="Masuda Y."/>
            <person name="Ushijima N."/>
            <person name="Hayakawa C."/>
            <person name="Shiratori Y."/>
            <person name="Senoo K."/>
        </authorList>
    </citation>
    <scope>NUCLEOTIDE SEQUENCE [LARGE SCALE GENOMIC DNA]</scope>
    <source>
        <strain evidence="3">Red232</strain>
    </source>
</reference>
<keyword evidence="3" id="KW-1185">Reference proteome</keyword>
<feature type="region of interest" description="Disordered" evidence="1">
    <location>
        <begin position="1"/>
        <end position="62"/>
    </location>
</feature>
<dbReference type="Proteomes" id="UP001162891">
    <property type="component" value="Chromosome"/>
</dbReference>
<sequence length="62" mass="6868">MPKDRDRAARGEDREWTPARSAAPDGGAPVTPTEISQRRLLDEEDGRDRPLAGGTQLPRERS</sequence>
<accession>A0ABN6MV06</accession>
<dbReference type="EMBL" id="AP025591">
    <property type="protein sequence ID" value="BDG04090.1"/>
    <property type="molecule type" value="Genomic_DNA"/>
</dbReference>
<evidence type="ECO:0000313" key="2">
    <source>
        <dbReference type="EMBL" id="BDG04090.1"/>
    </source>
</evidence>
<feature type="compositionally biased region" description="Basic and acidic residues" evidence="1">
    <location>
        <begin position="1"/>
        <end position="17"/>
    </location>
</feature>
<evidence type="ECO:0000256" key="1">
    <source>
        <dbReference type="SAM" id="MobiDB-lite"/>
    </source>
</evidence>
<evidence type="ECO:0000313" key="3">
    <source>
        <dbReference type="Proteomes" id="UP001162891"/>
    </source>
</evidence>
<gene>
    <name evidence="2" type="ORF">AMOR_30860</name>
</gene>
<organism evidence="2 3">
    <name type="scientific">Anaeromyxobacter oryzae</name>
    <dbReference type="NCBI Taxonomy" id="2918170"/>
    <lineage>
        <taxon>Bacteria</taxon>
        <taxon>Pseudomonadati</taxon>
        <taxon>Myxococcota</taxon>
        <taxon>Myxococcia</taxon>
        <taxon>Myxococcales</taxon>
        <taxon>Cystobacterineae</taxon>
        <taxon>Anaeromyxobacteraceae</taxon>
        <taxon>Anaeromyxobacter</taxon>
    </lineage>
</organism>
<feature type="compositionally biased region" description="Basic and acidic residues" evidence="1">
    <location>
        <begin position="36"/>
        <end position="50"/>
    </location>
</feature>
<dbReference type="RefSeq" id="WP_248352464.1">
    <property type="nucleotide sequence ID" value="NZ_AP025591.1"/>
</dbReference>
<name>A0ABN6MV06_9BACT</name>